<organism evidence="2 3">
    <name type="scientific">Microdochium trichocladiopsis</name>
    <dbReference type="NCBI Taxonomy" id="1682393"/>
    <lineage>
        <taxon>Eukaryota</taxon>
        <taxon>Fungi</taxon>
        <taxon>Dikarya</taxon>
        <taxon>Ascomycota</taxon>
        <taxon>Pezizomycotina</taxon>
        <taxon>Sordariomycetes</taxon>
        <taxon>Xylariomycetidae</taxon>
        <taxon>Xylariales</taxon>
        <taxon>Microdochiaceae</taxon>
        <taxon>Microdochium</taxon>
    </lineage>
</organism>
<feature type="region of interest" description="Disordered" evidence="1">
    <location>
        <begin position="1"/>
        <end position="26"/>
    </location>
</feature>
<evidence type="ECO:0000313" key="3">
    <source>
        <dbReference type="Proteomes" id="UP000756346"/>
    </source>
</evidence>
<feature type="compositionally biased region" description="Polar residues" evidence="1">
    <location>
        <begin position="1"/>
        <end position="20"/>
    </location>
</feature>
<protein>
    <submittedName>
        <fullName evidence="2">Uncharacterized protein</fullName>
    </submittedName>
</protein>
<evidence type="ECO:0000256" key="1">
    <source>
        <dbReference type="SAM" id="MobiDB-lite"/>
    </source>
</evidence>
<feature type="region of interest" description="Disordered" evidence="1">
    <location>
        <begin position="105"/>
        <end position="149"/>
    </location>
</feature>
<dbReference type="AlphaFoldDB" id="A0A9P8XYJ7"/>
<keyword evidence="3" id="KW-1185">Reference proteome</keyword>
<reference evidence="2" key="1">
    <citation type="journal article" date="2021" name="Nat. Commun.">
        <title>Genetic determinants of endophytism in the Arabidopsis root mycobiome.</title>
        <authorList>
            <person name="Mesny F."/>
            <person name="Miyauchi S."/>
            <person name="Thiergart T."/>
            <person name="Pickel B."/>
            <person name="Atanasova L."/>
            <person name="Karlsson M."/>
            <person name="Huettel B."/>
            <person name="Barry K.W."/>
            <person name="Haridas S."/>
            <person name="Chen C."/>
            <person name="Bauer D."/>
            <person name="Andreopoulos W."/>
            <person name="Pangilinan J."/>
            <person name="LaButti K."/>
            <person name="Riley R."/>
            <person name="Lipzen A."/>
            <person name="Clum A."/>
            <person name="Drula E."/>
            <person name="Henrissat B."/>
            <person name="Kohler A."/>
            <person name="Grigoriev I.V."/>
            <person name="Martin F.M."/>
            <person name="Hacquard S."/>
        </authorList>
    </citation>
    <scope>NUCLEOTIDE SEQUENCE</scope>
    <source>
        <strain evidence="2">MPI-CAGE-CH-0230</strain>
    </source>
</reference>
<dbReference type="EMBL" id="JAGTJQ010000008">
    <property type="protein sequence ID" value="KAH7026055.1"/>
    <property type="molecule type" value="Genomic_DNA"/>
</dbReference>
<evidence type="ECO:0000313" key="2">
    <source>
        <dbReference type="EMBL" id="KAH7026055.1"/>
    </source>
</evidence>
<gene>
    <name evidence="2" type="ORF">B0I36DRAFT_153319</name>
</gene>
<accession>A0A9P8XYJ7</accession>
<dbReference type="RefSeq" id="XP_046009272.1">
    <property type="nucleotide sequence ID" value="XM_046148556.1"/>
</dbReference>
<proteinExistence type="predicted"/>
<comment type="caution">
    <text evidence="2">The sequence shown here is derived from an EMBL/GenBank/DDBJ whole genome shotgun (WGS) entry which is preliminary data.</text>
</comment>
<dbReference type="GeneID" id="70178102"/>
<sequence length="149" mass="15868">MRTTVQSSVAGSTGLSSTPCPTKEGRRRARMACRRGTRALSEIVRPHYVVGVLCESWAKGAKGPGHKTPVGHSVQECVYVETAAGLPLVAGLPLIVRRVPLAPKGTNAESCSRFPRRTAPDCHSSPQRNGEQAGRPIHLLPATHPKPPP</sequence>
<name>A0A9P8XYJ7_9PEZI</name>
<dbReference type="Proteomes" id="UP000756346">
    <property type="component" value="Unassembled WGS sequence"/>
</dbReference>